<evidence type="ECO:0000256" key="3">
    <source>
        <dbReference type="ARBA" id="ARBA00007661"/>
    </source>
</evidence>
<name>A0ABD2P405_9CUCU</name>
<keyword evidence="6" id="KW-0812">Transmembrane</keyword>
<dbReference type="InterPro" id="IPR023076">
    <property type="entry name" value="HMG_CoA_Rdtase_CS"/>
</dbReference>
<dbReference type="AlphaFoldDB" id="A0ABD2P405"/>
<sequence length="337" mass="37986">MIKFIFFESRDLFHDNIENLKQISSLKPYEGTSTEERKRCLSSSCTEFSFDKEHILEESESCRNLEACLQLFRSRTGASHLTDKEVMLLVDTKHIPSYNLEKALNDLERGVSVRRKILEKSVGASILSGLPYQNYDYSAVLGSCCENVVGYIPVPLGIAGPLKVDGELYHIPLATTEGCLVASTNRGCRAVEHCGIKTSIVADGMTRGPVVRFPSMGKASEMVIWLENRENFQTLKRKFDSTSRFAKLTKISTRIAGRYVFIRFVAMTGDAMGMNMLSKGTEKALQHLHDCFPDMDILSLSGNYCTDKNRLPSIGSRVGENLSFAKRLYRRKRSRQY</sequence>
<keyword evidence="14" id="KW-1185">Reference proteome</keyword>
<evidence type="ECO:0000313" key="14">
    <source>
        <dbReference type="Proteomes" id="UP001516400"/>
    </source>
</evidence>
<comment type="pathway">
    <text evidence="2">Metabolic intermediate biosynthesis; (R)-mevalonate biosynthesis; (R)-mevalonate from acetyl-CoA: step 3/3.</text>
</comment>
<dbReference type="Pfam" id="PF00368">
    <property type="entry name" value="HMG-CoA_red"/>
    <property type="match status" value="1"/>
</dbReference>
<accession>A0ABD2P405</accession>
<evidence type="ECO:0000256" key="11">
    <source>
        <dbReference type="ARBA" id="ARBA00023136"/>
    </source>
</evidence>
<keyword evidence="11" id="KW-0472">Membrane</keyword>
<comment type="caution">
    <text evidence="13">The sequence shown here is derived from an EMBL/GenBank/DDBJ whole genome shotgun (WGS) entry which is preliminary data.</text>
</comment>
<gene>
    <name evidence="13" type="ORF">HHI36_000118</name>
</gene>
<keyword evidence="12" id="KW-0414">Isoprene biosynthesis</keyword>
<comment type="similarity">
    <text evidence="3">Belongs to the HMG-CoA reductase family.</text>
</comment>
<dbReference type="FunFam" id="1.10.3270.10:FF:000001">
    <property type="entry name" value="3-hydroxy-3-methylglutaryl coenzyme A reductase"/>
    <property type="match status" value="1"/>
</dbReference>
<keyword evidence="7" id="KW-0256">Endoplasmic reticulum</keyword>
<evidence type="ECO:0000256" key="6">
    <source>
        <dbReference type="ARBA" id="ARBA00022692"/>
    </source>
</evidence>
<dbReference type="InterPro" id="IPR009029">
    <property type="entry name" value="HMG_CoA_Rdtase_sub-bd_dom_sf"/>
</dbReference>
<evidence type="ECO:0000256" key="7">
    <source>
        <dbReference type="ARBA" id="ARBA00022824"/>
    </source>
</evidence>
<dbReference type="InterPro" id="IPR023282">
    <property type="entry name" value="HMG_CoA_Rdtase_N"/>
</dbReference>
<evidence type="ECO:0000313" key="13">
    <source>
        <dbReference type="EMBL" id="KAL3285588.1"/>
    </source>
</evidence>
<dbReference type="GO" id="GO:0008299">
    <property type="term" value="P:isoprenoid biosynthetic process"/>
    <property type="evidence" value="ECO:0007669"/>
    <property type="project" value="UniProtKB-KW"/>
</dbReference>
<dbReference type="Proteomes" id="UP001516400">
    <property type="component" value="Unassembled WGS sequence"/>
</dbReference>
<dbReference type="SUPFAM" id="SSF55035">
    <property type="entry name" value="NAD-binding domain of HMG-CoA reductase"/>
    <property type="match status" value="1"/>
</dbReference>
<keyword evidence="9" id="KW-1133">Transmembrane helix</keyword>
<evidence type="ECO:0000256" key="2">
    <source>
        <dbReference type="ARBA" id="ARBA00005084"/>
    </source>
</evidence>
<dbReference type="GO" id="GO:0004420">
    <property type="term" value="F:hydroxymethylglutaryl-CoA reductase (NADPH) activity"/>
    <property type="evidence" value="ECO:0007669"/>
    <property type="project" value="UniProtKB-EC"/>
</dbReference>
<dbReference type="Gene3D" id="3.30.70.420">
    <property type="entry name" value="Hydroxymethylglutaryl-CoA reductase, class I/II, NAD/NADP-binding domain"/>
    <property type="match status" value="1"/>
</dbReference>
<dbReference type="EC" id="1.1.1.34" evidence="4"/>
<evidence type="ECO:0000256" key="1">
    <source>
        <dbReference type="ARBA" id="ARBA00004477"/>
    </source>
</evidence>
<protein>
    <recommendedName>
        <fullName evidence="5">3-hydroxy-3-methylglutaryl-coenzyme A reductase</fullName>
        <ecNumber evidence="4">1.1.1.34</ecNumber>
    </recommendedName>
</protein>
<evidence type="ECO:0000256" key="9">
    <source>
        <dbReference type="ARBA" id="ARBA00022989"/>
    </source>
</evidence>
<dbReference type="FunFam" id="3.30.70.420:FF:000001">
    <property type="entry name" value="3-hydroxy-3-methylglutaryl coenzyme A reductase"/>
    <property type="match status" value="1"/>
</dbReference>
<dbReference type="PROSITE" id="PS50065">
    <property type="entry name" value="HMG_COA_REDUCTASE_4"/>
    <property type="match status" value="1"/>
</dbReference>
<keyword evidence="10" id="KW-0560">Oxidoreductase</keyword>
<dbReference type="Gene3D" id="1.10.3270.10">
    <property type="entry name" value="HMGR, N-terminal domain"/>
    <property type="match status" value="1"/>
</dbReference>
<proteinExistence type="inferred from homology"/>
<organism evidence="13 14">
    <name type="scientific">Cryptolaemus montrouzieri</name>
    <dbReference type="NCBI Taxonomy" id="559131"/>
    <lineage>
        <taxon>Eukaryota</taxon>
        <taxon>Metazoa</taxon>
        <taxon>Ecdysozoa</taxon>
        <taxon>Arthropoda</taxon>
        <taxon>Hexapoda</taxon>
        <taxon>Insecta</taxon>
        <taxon>Pterygota</taxon>
        <taxon>Neoptera</taxon>
        <taxon>Endopterygota</taxon>
        <taxon>Coleoptera</taxon>
        <taxon>Polyphaga</taxon>
        <taxon>Cucujiformia</taxon>
        <taxon>Coccinelloidea</taxon>
        <taxon>Coccinellidae</taxon>
        <taxon>Scymninae</taxon>
        <taxon>Scymnini</taxon>
        <taxon>Cryptolaemus</taxon>
    </lineage>
</organism>
<evidence type="ECO:0000256" key="4">
    <source>
        <dbReference type="ARBA" id="ARBA00012999"/>
    </source>
</evidence>
<evidence type="ECO:0000256" key="10">
    <source>
        <dbReference type="ARBA" id="ARBA00023002"/>
    </source>
</evidence>
<evidence type="ECO:0000256" key="12">
    <source>
        <dbReference type="ARBA" id="ARBA00023229"/>
    </source>
</evidence>
<dbReference type="GO" id="GO:0005789">
    <property type="term" value="C:endoplasmic reticulum membrane"/>
    <property type="evidence" value="ECO:0007669"/>
    <property type="project" value="UniProtKB-SubCell"/>
</dbReference>
<dbReference type="InterPro" id="IPR002202">
    <property type="entry name" value="HMG_CoA_Rdtase"/>
</dbReference>
<dbReference type="PROSITE" id="PS00066">
    <property type="entry name" value="HMG_COA_REDUCTASE_1"/>
    <property type="match status" value="1"/>
</dbReference>
<dbReference type="PANTHER" id="PTHR10572:SF24">
    <property type="entry name" value="3-HYDROXY-3-METHYLGLUTARYL-COENZYME A REDUCTASE"/>
    <property type="match status" value="1"/>
</dbReference>
<dbReference type="EMBL" id="JABFTP020000185">
    <property type="protein sequence ID" value="KAL3285588.1"/>
    <property type="molecule type" value="Genomic_DNA"/>
</dbReference>
<evidence type="ECO:0000256" key="5">
    <source>
        <dbReference type="ARBA" id="ARBA00016920"/>
    </source>
</evidence>
<comment type="subcellular location">
    <subcellularLocation>
        <location evidence="1">Endoplasmic reticulum membrane</location>
        <topology evidence="1">Multi-pass membrane protein</topology>
    </subcellularLocation>
</comment>
<keyword evidence="8" id="KW-0521">NADP</keyword>
<evidence type="ECO:0000256" key="8">
    <source>
        <dbReference type="ARBA" id="ARBA00022857"/>
    </source>
</evidence>
<dbReference type="InterPro" id="IPR009023">
    <property type="entry name" value="HMG_CoA_Rdtase_NAD(P)-bd_sf"/>
</dbReference>
<reference evidence="13 14" key="1">
    <citation type="journal article" date="2021" name="BMC Biol.">
        <title>Horizontally acquired antibacterial genes associated with adaptive radiation of ladybird beetles.</title>
        <authorList>
            <person name="Li H.S."/>
            <person name="Tang X.F."/>
            <person name="Huang Y.H."/>
            <person name="Xu Z.Y."/>
            <person name="Chen M.L."/>
            <person name="Du X.Y."/>
            <person name="Qiu B.Y."/>
            <person name="Chen P.T."/>
            <person name="Zhang W."/>
            <person name="Slipinski A."/>
            <person name="Escalona H.E."/>
            <person name="Waterhouse R.M."/>
            <person name="Zwick A."/>
            <person name="Pang H."/>
        </authorList>
    </citation>
    <scope>NUCLEOTIDE SEQUENCE [LARGE SCALE GENOMIC DNA]</scope>
    <source>
        <strain evidence="13">SYSU2018</strain>
    </source>
</reference>
<dbReference type="PRINTS" id="PR00071">
    <property type="entry name" value="HMGCOARDTASE"/>
</dbReference>
<dbReference type="SUPFAM" id="SSF56542">
    <property type="entry name" value="Substrate-binding domain of HMG-CoA reductase"/>
    <property type="match status" value="1"/>
</dbReference>
<dbReference type="PANTHER" id="PTHR10572">
    <property type="entry name" value="3-HYDROXY-3-METHYLGLUTARYL-COENZYME A REDUCTASE"/>
    <property type="match status" value="1"/>
</dbReference>